<dbReference type="InterPro" id="IPR018060">
    <property type="entry name" value="HTH_AraC"/>
</dbReference>
<protein>
    <submittedName>
        <fullName evidence="5">HTH-type transcriptional activator Btr</fullName>
    </submittedName>
</protein>
<dbReference type="PANTHER" id="PTHR43280">
    <property type="entry name" value="ARAC-FAMILY TRANSCRIPTIONAL REGULATOR"/>
    <property type="match status" value="1"/>
</dbReference>
<evidence type="ECO:0000313" key="6">
    <source>
        <dbReference type="Proteomes" id="UP000050326"/>
    </source>
</evidence>
<dbReference type="Gene3D" id="1.10.10.60">
    <property type="entry name" value="Homeodomain-like"/>
    <property type="match status" value="2"/>
</dbReference>
<dbReference type="AlphaFoldDB" id="A0A0N8NSW3"/>
<keyword evidence="2" id="KW-0238">DNA-binding</keyword>
<evidence type="ECO:0000256" key="3">
    <source>
        <dbReference type="ARBA" id="ARBA00023163"/>
    </source>
</evidence>
<gene>
    <name evidence="5" type="primary">btr_2</name>
    <name evidence="5" type="ORF">OXPF_31660</name>
</gene>
<evidence type="ECO:0000313" key="5">
    <source>
        <dbReference type="EMBL" id="KPU43152.1"/>
    </source>
</evidence>
<dbReference type="PANTHER" id="PTHR43280:SF28">
    <property type="entry name" value="HTH-TYPE TRANSCRIPTIONAL ACTIVATOR RHAS"/>
    <property type="match status" value="1"/>
</dbReference>
<dbReference type="GO" id="GO:0043565">
    <property type="term" value="F:sequence-specific DNA binding"/>
    <property type="evidence" value="ECO:0007669"/>
    <property type="project" value="InterPro"/>
</dbReference>
<keyword evidence="6" id="KW-1185">Reference proteome</keyword>
<dbReference type="PROSITE" id="PS01124">
    <property type="entry name" value="HTH_ARAC_FAMILY_2"/>
    <property type="match status" value="1"/>
</dbReference>
<comment type="caution">
    <text evidence="5">The sequence shown here is derived from an EMBL/GenBank/DDBJ whole genome shotgun (WGS) entry which is preliminary data.</text>
</comment>
<proteinExistence type="predicted"/>
<evidence type="ECO:0000259" key="4">
    <source>
        <dbReference type="PROSITE" id="PS01124"/>
    </source>
</evidence>
<dbReference type="GO" id="GO:0003700">
    <property type="term" value="F:DNA-binding transcription factor activity"/>
    <property type="evidence" value="ECO:0007669"/>
    <property type="project" value="InterPro"/>
</dbReference>
<sequence>MKSNVEQNGNSVVNISSLARKIFLNEIVTGQKEDYAKQLLTDINERLNVEFTDYYVLLTGIKKEVYNGIYHIEAADYLKIFAVAEEAVSRYMDDNGFNHEIFMYYYFNTKQMCILFNRRNHLACEVEKCAEHINELIQHIYENQIFNGDKKYFNFTTISPLLEDYNQLTPSFMRLQELGKLAFFHDKSIVMTDEKLLKLKRKVTYSRIKQLLDELIDSGSMGQLKICRDLLQDMFLNQLKYSYDLSLCSDVLTELKGQVFRFNTSFDLNLDDEIESKFKLSAYANIEDMYFSMDDILQLCVKEAVKKGKGIGHISQEAIRYIKGNYDKNITLTDIAEHVKVVPTYISEIFNKEMGMSIPQYLTKFRIEKSRKLLMETNLKIYEISKYVGINDPNYFSKIFKKYEGATPQQFQEKYRGL</sequence>
<evidence type="ECO:0000256" key="1">
    <source>
        <dbReference type="ARBA" id="ARBA00023015"/>
    </source>
</evidence>
<keyword evidence="1" id="KW-0805">Transcription regulation</keyword>
<organism evidence="5 6">
    <name type="scientific">Oxobacter pfennigii</name>
    <dbReference type="NCBI Taxonomy" id="36849"/>
    <lineage>
        <taxon>Bacteria</taxon>
        <taxon>Bacillati</taxon>
        <taxon>Bacillota</taxon>
        <taxon>Clostridia</taxon>
        <taxon>Eubacteriales</taxon>
        <taxon>Clostridiaceae</taxon>
        <taxon>Oxobacter</taxon>
    </lineage>
</organism>
<dbReference type="Proteomes" id="UP000050326">
    <property type="component" value="Unassembled WGS sequence"/>
</dbReference>
<accession>A0A0N8NSW3</accession>
<dbReference type="STRING" id="36849.OXPF_31660"/>
<dbReference type="SMART" id="SM00342">
    <property type="entry name" value="HTH_ARAC"/>
    <property type="match status" value="1"/>
</dbReference>
<dbReference type="Pfam" id="PF12833">
    <property type="entry name" value="HTH_18"/>
    <property type="match status" value="1"/>
</dbReference>
<dbReference type="SUPFAM" id="SSF46689">
    <property type="entry name" value="Homeodomain-like"/>
    <property type="match status" value="2"/>
</dbReference>
<evidence type="ECO:0000256" key="2">
    <source>
        <dbReference type="ARBA" id="ARBA00023125"/>
    </source>
</evidence>
<dbReference type="OrthoDB" id="384217at2"/>
<keyword evidence="3" id="KW-0804">Transcription</keyword>
<feature type="domain" description="HTH araC/xylS-type" evidence="4">
    <location>
        <begin position="316"/>
        <end position="414"/>
    </location>
</feature>
<reference evidence="5 6" key="1">
    <citation type="submission" date="2015-09" db="EMBL/GenBank/DDBJ databases">
        <title>Genome sequence of Oxobacter pfennigii DSM 3222.</title>
        <authorList>
            <person name="Poehlein A."/>
            <person name="Bengelsdorf F.R."/>
            <person name="Schiel-Bengelsdorf B."/>
            <person name="Duerre P."/>
            <person name="Daniel R."/>
        </authorList>
    </citation>
    <scope>NUCLEOTIDE SEQUENCE [LARGE SCALE GENOMIC DNA]</scope>
    <source>
        <strain evidence="5 6">DSM 3222</strain>
    </source>
</reference>
<name>A0A0N8NSW3_9CLOT</name>
<dbReference type="InterPro" id="IPR009057">
    <property type="entry name" value="Homeodomain-like_sf"/>
</dbReference>
<dbReference type="EMBL" id="LKET01000041">
    <property type="protein sequence ID" value="KPU43152.1"/>
    <property type="molecule type" value="Genomic_DNA"/>
</dbReference>
<dbReference type="RefSeq" id="WP_054876168.1">
    <property type="nucleotide sequence ID" value="NZ_LKET01000041.1"/>
</dbReference>